<evidence type="ECO:0000313" key="3">
    <source>
        <dbReference type="Proteomes" id="UP001642484"/>
    </source>
</evidence>
<name>A0ABP0QZQ5_9DINO</name>
<dbReference type="EMBL" id="CAXAMN010025250">
    <property type="protein sequence ID" value="CAK9093751.1"/>
    <property type="molecule type" value="Genomic_DNA"/>
</dbReference>
<dbReference type="Proteomes" id="UP001642484">
    <property type="component" value="Unassembled WGS sequence"/>
</dbReference>
<feature type="region of interest" description="Disordered" evidence="1">
    <location>
        <begin position="62"/>
        <end position="118"/>
    </location>
</feature>
<feature type="compositionally biased region" description="Basic and acidic residues" evidence="1">
    <location>
        <begin position="179"/>
        <end position="196"/>
    </location>
</feature>
<protein>
    <submittedName>
        <fullName evidence="2">Uncharacterized protein</fullName>
    </submittedName>
</protein>
<reference evidence="2 3" key="1">
    <citation type="submission" date="2024-02" db="EMBL/GenBank/DDBJ databases">
        <authorList>
            <person name="Chen Y."/>
            <person name="Shah S."/>
            <person name="Dougan E. K."/>
            <person name="Thang M."/>
            <person name="Chan C."/>
        </authorList>
    </citation>
    <scope>NUCLEOTIDE SEQUENCE [LARGE SCALE GENOMIC DNA]</scope>
</reference>
<accession>A0ABP0QZQ5</accession>
<feature type="region of interest" description="Disordered" evidence="1">
    <location>
        <begin position="144"/>
        <end position="196"/>
    </location>
</feature>
<comment type="caution">
    <text evidence="2">The sequence shown here is derived from an EMBL/GenBank/DDBJ whole genome shotgun (WGS) entry which is preliminary data.</text>
</comment>
<proteinExistence type="predicted"/>
<keyword evidence="3" id="KW-1185">Reference proteome</keyword>
<evidence type="ECO:0000256" key="1">
    <source>
        <dbReference type="SAM" id="MobiDB-lite"/>
    </source>
</evidence>
<sequence length="196" mass="21849">MLNVVKLELPALHSNLRTDRGTLAQSTVRDMCEDYEAPRRSVYGNQYAEPEGRDRMYKSSLPFDSGPKVGPLDRSPMGAPVLAPSSKSSVLAELGTGNATNPEDNHRRGRSDMKSHLRSDWCPKTTQVLEEKMEASWVKRPTVKAAPKAGWSKVSPPKQARPNATRWRTCGFRGGEPVEGERVWKDRSYGPRVKGE</sequence>
<feature type="compositionally biased region" description="Basic and acidic residues" evidence="1">
    <location>
        <begin position="103"/>
        <end position="118"/>
    </location>
</feature>
<gene>
    <name evidence="2" type="ORF">CCMP2556_LOCUS44764</name>
</gene>
<evidence type="ECO:0000313" key="2">
    <source>
        <dbReference type="EMBL" id="CAK9093751.1"/>
    </source>
</evidence>
<organism evidence="2 3">
    <name type="scientific">Durusdinium trenchii</name>
    <dbReference type="NCBI Taxonomy" id="1381693"/>
    <lineage>
        <taxon>Eukaryota</taxon>
        <taxon>Sar</taxon>
        <taxon>Alveolata</taxon>
        <taxon>Dinophyceae</taxon>
        <taxon>Suessiales</taxon>
        <taxon>Symbiodiniaceae</taxon>
        <taxon>Durusdinium</taxon>
    </lineage>
</organism>